<dbReference type="EMBL" id="JAXUIC010000005">
    <property type="protein sequence ID" value="KAK4589454.1"/>
    <property type="molecule type" value="Genomic_DNA"/>
</dbReference>
<sequence length="119" mass="13660">MPSFGDHRPPGEPMTMGQHMIDKGAQILQSLKPLKQMSQYACTFALYSHDMTSQIETHHFITRVNQDFLQCAVYDSDHAQGRLIGVEYIVSDRIFEALPPEEQKLWHPHVYEVALASQF</sequence>
<name>A0AAN7FEA3_QUERU</name>
<keyword evidence="3" id="KW-1185">Reference proteome</keyword>
<dbReference type="AlphaFoldDB" id="A0AAN7FEA3"/>
<comment type="caution">
    <text evidence="2">The sequence shown here is derived from an EMBL/GenBank/DDBJ whole genome shotgun (WGS) entry which is preliminary data.</text>
</comment>
<protein>
    <submittedName>
        <fullName evidence="2">Uncharacterized protein</fullName>
    </submittedName>
</protein>
<comment type="similarity">
    <text evidence="1">Belongs to the OBAP family.</text>
</comment>
<gene>
    <name evidence="2" type="ORF">RGQ29_020150</name>
</gene>
<evidence type="ECO:0000256" key="1">
    <source>
        <dbReference type="ARBA" id="ARBA00009740"/>
    </source>
</evidence>
<accession>A0AAN7FEA3</accession>
<proteinExistence type="inferred from homology"/>
<organism evidence="2 3">
    <name type="scientific">Quercus rubra</name>
    <name type="common">Northern red oak</name>
    <name type="synonym">Quercus borealis</name>
    <dbReference type="NCBI Taxonomy" id="3512"/>
    <lineage>
        <taxon>Eukaryota</taxon>
        <taxon>Viridiplantae</taxon>
        <taxon>Streptophyta</taxon>
        <taxon>Embryophyta</taxon>
        <taxon>Tracheophyta</taxon>
        <taxon>Spermatophyta</taxon>
        <taxon>Magnoliopsida</taxon>
        <taxon>eudicotyledons</taxon>
        <taxon>Gunneridae</taxon>
        <taxon>Pentapetalae</taxon>
        <taxon>rosids</taxon>
        <taxon>fabids</taxon>
        <taxon>Fagales</taxon>
        <taxon>Fagaceae</taxon>
        <taxon>Quercus</taxon>
    </lineage>
</organism>
<evidence type="ECO:0000313" key="3">
    <source>
        <dbReference type="Proteomes" id="UP001324115"/>
    </source>
</evidence>
<dbReference type="PANTHER" id="PTHR31360">
    <property type="match status" value="1"/>
</dbReference>
<dbReference type="PANTHER" id="PTHR31360:SF1">
    <property type="entry name" value="OIL BODY-ASSOCIATED PROTEIN 2A"/>
    <property type="match status" value="1"/>
</dbReference>
<dbReference type="Pfam" id="PF06884">
    <property type="entry name" value="DUF1264"/>
    <property type="match status" value="1"/>
</dbReference>
<reference evidence="2 3" key="1">
    <citation type="journal article" date="2023" name="G3 (Bethesda)">
        <title>A haplotype-resolved chromosome-scale genome for Quercus rubra L. provides insights into the genetics of adaptive traits for red oak species.</title>
        <authorList>
            <person name="Kapoor B."/>
            <person name="Jenkins J."/>
            <person name="Schmutz J."/>
            <person name="Zhebentyayeva T."/>
            <person name="Kuelheim C."/>
            <person name="Coggeshall M."/>
            <person name="Heim C."/>
            <person name="Lasky J.R."/>
            <person name="Leites L."/>
            <person name="Islam-Faridi N."/>
            <person name="Romero-Severson J."/>
            <person name="DeLeo V.L."/>
            <person name="Lucas S.M."/>
            <person name="Lazic D."/>
            <person name="Gailing O."/>
            <person name="Carlson J."/>
            <person name="Staton M."/>
        </authorList>
    </citation>
    <scope>NUCLEOTIDE SEQUENCE [LARGE SCALE GENOMIC DNA]</scope>
    <source>
        <strain evidence="2">Pseudo-F2</strain>
    </source>
</reference>
<dbReference type="InterPro" id="IPR010686">
    <property type="entry name" value="OBAP-like"/>
</dbReference>
<dbReference type="Proteomes" id="UP001324115">
    <property type="component" value="Unassembled WGS sequence"/>
</dbReference>
<evidence type="ECO:0000313" key="2">
    <source>
        <dbReference type="EMBL" id="KAK4589454.1"/>
    </source>
</evidence>